<proteinExistence type="predicted"/>
<dbReference type="Gramene" id="AET7Gv20582900.22">
    <property type="protein sequence ID" value="AET7Gv20582900.22"/>
    <property type="gene ID" value="AET7Gv20582900"/>
</dbReference>
<reference evidence="3" key="2">
    <citation type="journal article" date="2017" name="Nat. Plants">
        <title>The Aegilops tauschii genome reveals multiple impacts of transposons.</title>
        <authorList>
            <person name="Zhao G."/>
            <person name="Zou C."/>
            <person name="Li K."/>
            <person name="Wang K."/>
            <person name="Li T."/>
            <person name="Gao L."/>
            <person name="Zhang X."/>
            <person name="Wang H."/>
            <person name="Yang Z."/>
            <person name="Liu X."/>
            <person name="Jiang W."/>
            <person name="Mao L."/>
            <person name="Kong X."/>
            <person name="Jiao Y."/>
            <person name="Jia J."/>
        </authorList>
    </citation>
    <scope>NUCLEOTIDE SEQUENCE [LARGE SCALE GENOMIC DNA]</scope>
    <source>
        <strain evidence="3">cv. AL8/78</strain>
    </source>
</reference>
<reference evidence="2" key="3">
    <citation type="journal article" date="2017" name="Nature">
        <title>Genome sequence of the progenitor of the wheat D genome Aegilops tauschii.</title>
        <authorList>
            <person name="Luo M.C."/>
            <person name="Gu Y.Q."/>
            <person name="Puiu D."/>
            <person name="Wang H."/>
            <person name="Twardziok S.O."/>
            <person name="Deal K.R."/>
            <person name="Huo N."/>
            <person name="Zhu T."/>
            <person name="Wang L."/>
            <person name="Wang Y."/>
            <person name="McGuire P.E."/>
            <person name="Liu S."/>
            <person name="Long H."/>
            <person name="Ramasamy R.K."/>
            <person name="Rodriguez J.C."/>
            <person name="Van S.L."/>
            <person name="Yuan L."/>
            <person name="Wang Z."/>
            <person name="Xia Z."/>
            <person name="Xiao L."/>
            <person name="Anderson O.D."/>
            <person name="Ouyang S."/>
            <person name="Liang Y."/>
            <person name="Zimin A.V."/>
            <person name="Pertea G."/>
            <person name="Qi P."/>
            <person name="Bennetzen J.L."/>
            <person name="Dai X."/>
            <person name="Dawson M.W."/>
            <person name="Muller H.G."/>
            <person name="Kugler K."/>
            <person name="Rivarola-Duarte L."/>
            <person name="Spannagl M."/>
            <person name="Mayer K.F.X."/>
            <person name="Lu F.H."/>
            <person name="Bevan M.W."/>
            <person name="Leroy P."/>
            <person name="Li P."/>
            <person name="You F.M."/>
            <person name="Sun Q."/>
            <person name="Liu Z."/>
            <person name="Lyons E."/>
            <person name="Wicker T."/>
            <person name="Salzberg S.L."/>
            <person name="Devos K.M."/>
            <person name="Dvorak J."/>
        </authorList>
    </citation>
    <scope>NUCLEOTIDE SEQUENCE [LARGE SCALE GENOMIC DNA]</scope>
    <source>
        <strain evidence="2">cv. AL8/78</strain>
    </source>
</reference>
<organism evidence="2 3">
    <name type="scientific">Aegilops tauschii subsp. strangulata</name>
    <name type="common">Goatgrass</name>
    <dbReference type="NCBI Taxonomy" id="200361"/>
    <lineage>
        <taxon>Eukaryota</taxon>
        <taxon>Viridiplantae</taxon>
        <taxon>Streptophyta</taxon>
        <taxon>Embryophyta</taxon>
        <taxon>Tracheophyta</taxon>
        <taxon>Spermatophyta</taxon>
        <taxon>Magnoliopsida</taxon>
        <taxon>Liliopsida</taxon>
        <taxon>Poales</taxon>
        <taxon>Poaceae</taxon>
        <taxon>BOP clade</taxon>
        <taxon>Pooideae</taxon>
        <taxon>Triticodae</taxon>
        <taxon>Triticeae</taxon>
        <taxon>Triticinae</taxon>
        <taxon>Aegilops</taxon>
    </lineage>
</organism>
<name>A0A453RHF8_AEGTS</name>
<evidence type="ECO:0000313" key="3">
    <source>
        <dbReference type="Proteomes" id="UP000015105"/>
    </source>
</evidence>
<evidence type="ECO:0000313" key="2">
    <source>
        <dbReference type="EnsemblPlants" id="AET7Gv20582900.22"/>
    </source>
</evidence>
<dbReference type="Proteomes" id="UP000015105">
    <property type="component" value="Chromosome 7D"/>
</dbReference>
<reference evidence="2" key="5">
    <citation type="journal article" date="2021" name="G3 (Bethesda)">
        <title>Aegilops tauschii genome assembly Aet v5.0 features greater sequence contiguity and improved annotation.</title>
        <authorList>
            <person name="Wang L."/>
            <person name="Zhu T."/>
            <person name="Rodriguez J.C."/>
            <person name="Deal K.R."/>
            <person name="Dubcovsky J."/>
            <person name="McGuire P.E."/>
            <person name="Lux T."/>
            <person name="Spannagl M."/>
            <person name="Mayer K.F.X."/>
            <person name="Baldrich P."/>
            <person name="Meyers B.C."/>
            <person name="Huo N."/>
            <person name="Gu Y.Q."/>
            <person name="Zhou H."/>
            <person name="Devos K.M."/>
            <person name="Bennetzen J.L."/>
            <person name="Unver T."/>
            <person name="Budak H."/>
            <person name="Gulick P.J."/>
            <person name="Galiba G."/>
            <person name="Kalapos B."/>
            <person name="Nelson D.R."/>
            <person name="Li P."/>
            <person name="You F.M."/>
            <person name="Luo M.C."/>
            <person name="Dvorak J."/>
        </authorList>
    </citation>
    <scope>NUCLEOTIDE SEQUENCE [LARGE SCALE GENOMIC DNA]</scope>
    <source>
        <strain evidence="2">cv. AL8/78</strain>
    </source>
</reference>
<dbReference type="AlphaFoldDB" id="A0A453RHF8"/>
<feature type="region of interest" description="Disordered" evidence="1">
    <location>
        <begin position="24"/>
        <end position="57"/>
    </location>
</feature>
<evidence type="ECO:0000256" key="1">
    <source>
        <dbReference type="SAM" id="MobiDB-lite"/>
    </source>
</evidence>
<reference evidence="3" key="1">
    <citation type="journal article" date="2014" name="Science">
        <title>Ancient hybridizations among the ancestral genomes of bread wheat.</title>
        <authorList>
            <consortium name="International Wheat Genome Sequencing Consortium,"/>
            <person name="Marcussen T."/>
            <person name="Sandve S.R."/>
            <person name="Heier L."/>
            <person name="Spannagl M."/>
            <person name="Pfeifer M."/>
            <person name="Jakobsen K.S."/>
            <person name="Wulff B.B."/>
            <person name="Steuernagel B."/>
            <person name="Mayer K.F."/>
            <person name="Olsen O.A."/>
        </authorList>
    </citation>
    <scope>NUCLEOTIDE SEQUENCE [LARGE SCALE GENOMIC DNA]</scope>
    <source>
        <strain evidence="3">cv. AL8/78</strain>
    </source>
</reference>
<keyword evidence="3" id="KW-1185">Reference proteome</keyword>
<accession>A0A453RHF8</accession>
<dbReference type="EnsemblPlants" id="AET7Gv20582900.22">
    <property type="protein sequence ID" value="AET7Gv20582900.22"/>
    <property type="gene ID" value="AET7Gv20582900"/>
</dbReference>
<sequence length="95" mass="10114">HPPPSQPTTDGVCVAFSPLTPPNKTLSSAFASKPPPPNSSRRRYSSSAPLASAGRRRRRGPALICFGVRNPSFFSIVSSARREQSAHALPCAIDD</sequence>
<protein>
    <submittedName>
        <fullName evidence="2">Uncharacterized protein</fullName>
    </submittedName>
</protein>
<reference evidence="2" key="4">
    <citation type="submission" date="2019-03" db="UniProtKB">
        <authorList>
            <consortium name="EnsemblPlants"/>
        </authorList>
    </citation>
    <scope>IDENTIFICATION</scope>
</reference>